<reference evidence="1" key="2">
    <citation type="submission" date="2022-06" db="UniProtKB">
        <authorList>
            <consortium name="EnsemblMetazoa"/>
        </authorList>
    </citation>
    <scope>IDENTIFICATION</scope>
</reference>
<reference evidence="2" key="1">
    <citation type="submission" date="2013-10" db="EMBL/GenBank/DDBJ databases">
        <title>Genome sequencing of Onchocerca volvulus.</title>
        <authorList>
            <person name="Cotton J."/>
            <person name="Tsai J."/>
            <person name="Stanley E."/>
            <person name="Tracey A."/>
            <person name="Holroyd N."/>
            <person name="Lustigman S."/>
            <person name="Berriman M."/>
        </authorList>
    </citation>
    <scope>NUCLEOTIDE SEQUENCE</scope>
</reference>
<dbReference type="AlphaFoldDB" id="A0A8R1XYA9"/>
<protein>
    <submittedName>
        <fullName evidence="1">Uncharacterized protein</fullName>
    </submittedName>
</protein>
<name>A0A8R1XYA9_ONCVO</name>
<proteinExistence type="predicted"/>
<dbReference type="EMBL" id="CMVM020000076">
    <property type="status" value="NOT_ANNOTATED_CDS"/>
    <property type="molecule type" value="Genomic_DNA"/>
</dbReference>
<dbReference type="Proteomes" id="UP000024404">
    <property type="component" value="Unassembled WGS sequence"/>
</dbReference>
<keyword evidence="2" id="KW-1185">Reference proteome</keyword>
<accession>A0A8R1XYA9</accession>
<dbReference type="EnsemblMetazoa" id="OVOC2806.1">
    <property type="protein sequence ID" value="OVOC2806.1"/>
    <property type="gene ID" value="WBGene00239615"/>
</dbReference>
<sequence length="70" mass="7771">MATAFRSQIIASIRDLTGPHGHRKNYRLILGSHGLTWSCLRGRGARYVRRSSSVIDIVLSACAFITERAV</sequence>
<organism evidence="1 2">
    <name type="scientific">Onchocerca volvulus</name>
    <dbReference type="NCBI Taxonomy" id="6282"/>
    <lineage>
        <taxon>Eukaryota</taxon>
        <taxon>Metazoa</taxon>
        <taxon>Ecdysozoa</taxon>
        <taxon>Nematoda</taxon>
        <taxon>Chromadorea</taxon>
        <taxon>Rhabditida</taxon>
        <taxon>Spirurina</taxon>
        <taxon>Spiruromorpha</taxon>
        <taxon>Filarioidea</taxon>
        <taxon>Onchocercidae</taxon>
        <taxon>Onchocerca</taxon>
    </lineage>
</organism>
<evidence type="ECO:0000313" key="1">
    <source>
        <dbReference type="EnsemblMetazoa" id="OVOC2806.1"/>
    </source>
</evidence>
<evidence type="ECO:0000313" key="2">
    <source>
        <dbReference type="Proteomes" id="UP000024404"/>
    </source>
</evidence>